<dbReference type="InterPro" id="IPR029052">
    <property type="entry name" value="Metallo-depent_PP-like"/>
</dbReference>
<dbReference type="PANTHER" id="PTHR35769:SF2">
    <property type="entry name" value="CALCINEURIN-LIKE METALLO-PHOSPHOESTERASE SUPERFAMILY PROTEIN"/>
    <property type="match status" value="1"/>
</dbReference>
<evidence type="ECO:0000313" key="3">
    <source>
        <dbReference type="EMBL" id="TGL38610.1"/>
    </source>
</evidence>
<dbReference type="Proteomes" id="UP000297273">
    <property type="component" value="Unassembled WGS sequence"/>
</dbReference>
<dbReference type="InterPro" id="IPR004843">
    <property type="entry name" value="Calcineurin-like_PHP"/>
</dbReference>
<organism evidence="2 5">
    <name type="scientific">Leptospira langatensis</name>
    <dbReference type="NCBI Taxonomy" id="2484983"/>
    <lineage>
        <taxon>Bacteria</taxon>
        <taxon>Pseudomonadati</taxon>
        <taxon>Spirochaetota</taxon>
        <taxon>Spirochaetia</taxon>
        <taxon>Leptospirales</taxon>
        <taxon>Leptospiraceae</taxon>
        <taxon>Leptospira</taxon>
    </lineage>
</organism>
<reference evidence="4 5" key="2">
    <citation type="journal article" date="2019" name="PLoS Negl. Trop. Dis.">
        <title>Revisiting the worldwide diversity of Leptospira species in the environment.</title>
        <authorList>
            <person name="Vincent A.T."/>
            <person name="Schiettekatte O."/>
            <person name="Bourhy P."/>
            <person name="Veyrier F.J."/>
            <person name="Picardeau M."/>
        </authorList>
    </citation>
    <scope>NUCLEOTIDE SEQUENCE [LARGE SCALE GENOMIC DNA]</scope>
    <source>
        <strain evidence="4">201702690</strain>
        <strain evidence="2 5">SSW18</strain>
    </source>
</reference>
<protein>
    <recommendedName>
        <fullName evidence="1">Calcineurin-like phosphoesterase domain-containing protein</fullName>
    </recommendedName>
</protein>
<dbReference type="RefSeq" id="WP_135647099.1">
    <property type="nucleotide sequence ID" value="NZ_RQER01000001.1"/>
</dbReference>
<evidence type="ECO:0000313" key="5">
    <source>
        <dbReference type="Proteomes" id="UP000297946"/>
    </source>
</evidence>
<dbReference type="AlphaFoldDB" id="A0A5F1ZRE6"/>
<evidence type="ECO:0000259" key="1">
    <source>
        <dbReference type="Pfam" id="PF00149"/>
    </source>
</evidence>
<proteinExistence type="predicted"/>
<dbReference type="PANTHER" id="PTHR35769">
    <property type="entry name" value="CALCINEURIN-LIKE METALLO-PHOSPHOESTERASE SUPERFAMILY PROTEIN"/>
    <property type="match status" value="1"/>
</dbReference>
<name>A0A5F1ZRE6_9LEPT</name>
<dbReference type="OrthoDB" id="333335at2"/>
<dbReference type="InterPro" id="IPR027629">
    <property type="entry name" value="DevT-like"/>
</dbReference>
<dbReference type="Proteomes" id="UP000297946">
    <property type="component" value="Unassembled WGS sequence"/>
</dbReference>
<sequence length="317" mass="35711">MAEKEDLKIALVGDIHGFWNSSDTRYFSESDYDALIFTGDLGRIPARSSLPVARRISKVQKLGFLIPGNNDGPSILARLFEMFGGSSYENRVSLFLLERRMRFLEKYLAPIRTLGYSIQEEIPGVSLLGARPLAMGSGLSFFPYIQKRFGISTLQGSERLLLSLSEKIDLGVRDLIVVAHNGPSGLGVRAKDIWGCDFRKEAGDFGDEDLGNFVSVSSSLNRKPKVVIAGHMHHSSRSGKIHSRIWKVRKDGILFVNAARVPRIFQDQNGNTWHHHVELTRKNGNWEAEARFLRNGMEGIFPLPDFLEREKRNILEI</sequence>
<comment type="caution">
    <text evidence="2">The sequence shown here is derived from an EMBL/GenBank/DDBJ whole genome shotgun (WGS) entry which is preliminary data.</text>
</comment>
<dbReference type="EMBL" id="RQER01000001">
    <property type="protein sequence ID" value="TGK05474.1"/>
    <property type="molecule type" value="Genomic_DNA"/>
</dbReference>
<dbReference type="Gene3D" id="3.60.21.10">
    <property type="match status" value="1"/>
</dbReference>
<accession>A0A5F1ZRE6</accession>
<dbReference type="Pfam" id="PF00149">
    <property type="entry name" value="Metallophos"/>
    <property type="match status" value="1"/>
</dbReference>
<keyword evidence="4" id="KW-1185">Reference proteome</keyword>
<feature type="domain" description="Calcineurin-like phosphoesterase" evidence="1">
    <location>
        <begin position="7"/>
        <end position="234"/>
    </location>
</feature>
<dbReference type="EMBL" id="RQGC01000013">
    <property type="protein sequence ID" value="TGL38610.1"/>
    <property type="molecule type" value="Genomic_DNA"/>
</dbReference>
<evidence type="ECO:0000313" key="4">
    <source>
        <dbReference type="Proteomes" id="UP000297273"/>
    </source>
</evidence>
<reference evidence="3" key="1">
    <citation type="submission" date="2018-10" db="EMBL/GenBank/DDBJ databases">
        <authorList>
            <person name="Vincent A.T."/>
            <person name="Schiettekatte O."/>
            <person name="Bourhy P."/>
            <person name="Veyrier F.J."/>
            <person name="Picardeau M."/>
        </authorList>
    </citation>
    <scope>NUCLEOTIDE SEQUENCE</scope>
    <source>
        <strain evidence="3">201702690</strain>
    </source>
</reference>
<gene>
    <name evidence="2" type="ORF">EHO57_01990</name>
    <name evidence="3" type="ORF">EHQ53_17750</name>
</gene>
<dbReference type="GO" id="GO:0016787">
    <property type="term" value="F:hydrolase activity"/>
    <property type="evidence" value="ECO:0007669"/>
    <property type="project" value="InterPro"/>
</dbReference>
<evidence type="ECO:0000313" key="2">
    <source>
        <dbReference type="EMBL" id="TGK05474.1"/>
    </source>
</evidence>
<dbReference type="SUPFAM" id="SSF56300">
    <property type="entry name" value="Metallo-dependent phosphatases"/>
    <property type="match status" value="1"/>
</dbReference>